<dbReference type="SUPFAM" id="SSF50494">
    <property type="entry name" value="Trypsin-like serine proteases"/>
    <property type="match status" value="1"/>
</dbReference>
<dbReference type="Proteomes" id="UP000694523">
    <property type="component" value="Unplaced"/>
</dbReference>
<dbReference type="AlphaFoldDB" id="A0A8C6THC7"/>
<evidence type="ECO:0000256" key="3">
    <source>
        <dbReference type="ARBA" id="ARBA00022801"/>
    </source>
</evidence>
<evidence type="ECO:0000256" key="8">
    <source>
        <dbReference type="SAM" id="MobiDB-lite"/>
    </source>
</evidence>
<dbReference type="PANTHER" id="PTHR24253:SF144">
    <property type="entry name" value="CHYMOTRYPSIN-LIKE PROTEASE CTRL-1-RELATED"/>
    <property type="match status" value="1"/>
</dbReference>
<evidence type="ECO:0000256" key="4">
    <source>
        <dbReference type="ARBA" id="ARBA00022825"/>
    </source>
</evidence>
<sequence length="328" mass="35406">KWRLPAVSFLLCVLSVWAAASEPRIVGGQPAPEGAWPWQVSIHRGRGHICGGSLINNLWVLSAAHCFQSGSASDNTVFIGRQSQENANANEVRRTIVEVINHESYDDSTNDNDIALLKMASTVTFTNYIRPVCLAASGSTFHAGTDSWVTGWGDINFGISLPSPQNLMEVEVPVVGNRKCNCNYAEIILITDNMICAGLEAGGKGSCQGDSGGPMVSKQNSRWIHPTVYARVSRYQSWINSKITENQPGFMTFTSAPLTTTPTTTTTTPTTTTTTPTTTTTTPTTTTTTPTTPTTTTAKRKGTQNIAHKQLKDVKGRKGNAFNIDHNL</sequence>
<evidence type="ECO:0000256" key="7">
    <source>
        <dbReference type="RuleBase" id="RU363034"/>
    </source>
</evidence>
<dbReference type="GO" id="GO:0004252">
    <property type="term" value="F:serine-type endopeptidase activity"/>
    <property type="evidence" value="ECO:0007669"/>
    <property type="project" value="InterPro"/>
</dbReference>
<evidence type="ECO:0000259" key="10">
    <source>
        <dbReference type="PROSITE" id="PS50240"/>
    </source>
</evidence>
<feature type="compositionally biased region" description="Low complexity" evidence="8">
    <location>
        <begin position="259"/>
        <end position="297"/>
    </location>
</feature>
<dbReference type="FunFam" id="2.40.10.10:FF:000024">
    <property type="entry name" value="Serine protease 53"/>
    <property type="match status" value="1"/>
</dbReference>
<feature type="signal peptide" evidence="9">
    <location>
        <begin position="1"/>
        <end position="20"/>
    </location>
</feature>
<evidence type="ECO:0000256" key="2">
    <source>
        <dbReference type="ARBA" id="ARBA00022729"/>
    </source>
</evidence>
<evidence type="ECO:0000256" key="5">
    <source>
        <dbReference type="ARBA" id="ARBA00023157"/>
    </source>
</evidence>
<keyword evidence="6" id="KW-0325">Glycoprotein</keyword>
<dbReference type="GO" id="GO:0006508">
    <property type="term" value="P:proteolysis"/>
    <property type="evidence" value="ECO:0007669"/>
    <property type="project" value="UniProtKB-KW"/>
</dbReference>
<feature type="domain" description="Peptidase S1" evidence="10">
    <location>
        <begin position="25"/>
        <end position="244"/>
    </location>
</feature>
<keyword evidence="4 7" id="KW-0720">Serine protease</keyword>
<keyword evidence="2 9" id="KW-0732">Signal</keyword>
<reference evidence="11" key="1">
    <citation type="submission" date="2025-08" db="UniProtKB">
        <authorList>
            <consortium name="Ensembl"/>
        </authorList>
    </citation>
    <scope>IDENTIFICATION</scope>
</reference>
<dbReference type="InterPro" id="IPR001254">
    <property type="entry name" value="Trypsin_dom"/>
</dbReference>
<dbReference type="InterPro" id="IPR043504">
    <property type="entry name" value="Peptidase_S1_PA_chymotrypsin"/>
</dbReference>
<reference evidence="11" key="2">
    <citation type="submission" date="2025-09" db="UniProtKB">
        <authorList>
            <consortium name="Ensembl"/>
        </authorList>
    </citation>
    <scope>IDENTIFICATION</scope>
</reference>
<dbReference type="Ensembl" id="ENSNMLT00000024126.1">
    <property type="protein sequence ID" value="ENSNMLP00000021519.1"/>
    <property type="gene ID" value="ENSNMLG00000013962.1"/>
</dbReference>
<proteinExistence type="predicted"/>
<keyword evidence="5" id="KW-1015">Disulfide bond</keyword>
<dbReference type="InterPro" id="IPR033116">
    <property type="entry name" value="TRYPSIN_SER"/>
</dbReference>
<feature type="region of interest" description="Disordered" evidence="8">
    <location>
        <begin position="251"/>
        <end position="303"/>
    </location>
</feature>
<dbReference type="PANTHER" id="PTHR24253">
    <property type="entry name" value="TRANSMEMBRANE PROTEASE SERINE"/>
    <property type="match status" value="1"/>
</dbReference>
<accession>A0A8C6THC7</accession>
<dbReference type="PROSITE" id="PS00135">
    <property type="entry name" value="TRYPSIN_SER"/>
    <property type="match status" value="1"/>
</dbReference>
<dbReference type="PROSITE" id="PS00134">
    <property type="entry name" value="TRYPSIN_HIS"/>
    <property type="match status" value="1"/>
</dbReference>
<dbReference type="CDD" id="cd00190">
    <property type="entry name" value="Tryp_SPc"/>
    <property type="match status" value="1"/>
</dbReference>
<dbReference type="Pfam" id="PF00089">
    <property type="entry name" value="Trypsin"/>
    <property type="match status" value="1"/>
</dbReference>
<dbReference type="PROSITE" id="PS50240">
    <property type="entry name" value="TRYPSIN_DOM"/>
    <property type="match status" value="1"/>
</dbReference>
<dbReference type="InterPro" id="IPR018114">
    <property type="entry name" value="TRYPSIN_HIS"/>
</dbReference>
<keyword evidence="12" id="KW-1185">Reference proteome</keyword>
<organism evidence="11 12">
    <name type="scientific">Neogobius melanostomus</name>
    <name type="common">round goby</name>
    <dbReference type="NCBI Taxonomy" id="47308"/>
    <lineage>
        <taxon>Eukaryota</taxon>
        <taxon>Metazoa</taxon>
        <taxon>Chordata</taxon>
        <taxon>Craniata</taxon>
        <taxon>Vertebrata</taxon>
        <taxon>Euteleostomi</taxon>
        <taxon>Actinopterygii</taxon>
        <taxon>Neopterygii</taxon>
        <taxon>Teleostei</taxon>
        <taxon>Neoteleostei</taxon>
        <taxon>Acanthomorphata</taxon>
        <taxon>Gobiaria</taxon>
        <taxon>Gobiiformes</taxon>
        <taxon>Gobioidei</taxon>
        <taxon>Gobiidae</taxon>
        <taxon>Benthophilinae</taxon>
        <taxon>Neogobiini</taxon>
        <taxon>Neogobius</taxon>
    </lineage>
</organism>
<keyword evidence="1 7" id="KW-0645">Protease</keyword>
<name>A0A8C6THC7_9GOBI</name>
<evidence type="ECO:0000313" key="12">
    <source>
        <dbReference type="Proteomes" id="UP000694523"/>
    </source>
</evidence>
<evidence type="ECO:0000256" key="1">
    <source>
        <dbReference type="ARBA" id="ARBA00022670"/>
    </source>
</evidence>
<dbReference type="InterPro" id="IPR009003">
    <property type="entry name" value="Peptidase_S1_PA"/>
</dbReference>
<protein>
    <recommendedName>
        <fullName evidence="10">Peptidase S1 domain-containing protein</fullName>
    </recommendedName>
</protein>
<dbReference type="SMART" id="SM00020">
    <property type="entry name" value="Tryp_SPc"/>
    <property type="match status" value="1"/>
</dbReference>
<dbReference type="InterPro" id="IPR001314">
    <property type="entry name" value="Peptidase_S1A"/>
</dbReference>
<keyword evidence="3 7" id="KW-0378">Hydrolase</keyword>
<dbReference type="Gene3D" id="2.40.10.10">
    <property type="entry name" value="Trypsin-like serine proteases"/>
    <property type="match status" value="1"/>
</dbReference>
<dbReference type="PRINTS" id="PR00722">
    <property type="entry name" value="CHYMOTRYPSIN"/>
</dbReference>
<evidence type="ECO:0000313" key="11">
    <source>
        <dbReference type="Ensembl" id="ENSNMLP00000021519.1"/>
    </source>
</evidence>
<evidence type="ECO:0000256" key="6">
    <source>
        <dbReference type="ARBA" id="ARBA00023180"/>
    </source>
</evidence>
<feature type="chain" id="PRO_5034667945" description="Peptidase S1 domain-containing protein" evidence="9">
    <location>
        <begin position="21"/>
        <end position="328"/>
    </location>
</feature>
<evidence type="ECO:0000256" key="9">
    <source>
        <dbReference type="SAM" id="SignalP"/>
    </source>
</evidence>